<gene>
    <name evidence="1" type="ORF">SAMN05428642_103109</name>
</gene>
<protein>
    <submittedName>
        <fullName evidence="1">Immunity protein 44</fullName>
    </submittedName>
</protein>
<keyword evidence="2" id="KW-1185">Reference proteome</keyword>
<dbReference type="InterPro" id="IPR029078">
    <property type="entry name" value="Imm44"/>
</dbReference>
<dbReference type="RefSeq" id="WP_072402757.1">
    <property type="nucleotide sequence ID" value="NZ_FPKV01000003.1"/>
</dbReference>
<dbReference type="Proteomes" id="UP000182544">
    <property type="component" value="Unassembled WGS sequence"/>
</dbReference>
<dbReference type="AlphaFoldDB" id="A0A1K2INX3"/>
<evidence type="ECO:0000313" key="1">
    <source>
        <dbReference type="EMBL" id="SFZ93395.1"/>
    </source>
</evidence>
<dbReference type="Pfam" id="PF15571">
    <property type="entry name" value="Imm44"/>
    <property type="match status" value="1"/>
</dbReference>
<evidence type="ECO:0000313" key="2">
    <source>
        <dbReference type="Proteomes" id="UP000182544"/>
    </source>
</evidence>
<reference evidence="1 2" key="1">
    <citation type="submission" date="2016-10" db="EMBL/GenBank/DDBJ databases">
        <authorList>
            <person name="de Groot N.N."/>
        </authorList>
    </citation>
    <scope>NUCLEOTIDE SEQUENCE [LARGE SCALE GENOMIC DNA]</scope>
    <source>
        <strain evidence="1 2">DSM 18180</strain>
    </source>
</reference>
<proteinExistence type="predicted"/>
<dbReference type="OrthoDB" id="1359970at2"/>
<dbReference type="EMBL" id="FPKV01000003">
    <property type="protein sequence ID" value="SFZ93395.1"/>
    <property type="molecule type" value="Genomic_DNA"/>
</dbReference>
<accession>A0A1K2INX3</accession>
<dbReference type="STRING" id="369401.SAMN05428642_103109"/>
<name>A0A1K2INX3_9FLAO</name>
<sequence length="134" mass="16192">MEFYIGSQFSREFSFEESRVTQKLAEELNLFFKDKDYGERIKNIVVGIICVSKDFEPFFPVRRTKVMRKEPTISYEIKLDFESFKSSNVDERKLLLVKEFFKKTKEYLTEITIKDFKKDEFINDLEIYFKNISN</sequence>
<organism evidence="1 2">
    <name type="scientific">Flaviramulus basaltis</name>
    <dbReference type="NCBI Taxonomy" id="369401"/>
    <lineage>
        <taxon>Bacteria</taxon>
        <taxon>Pseudomonadati</taxon>
        <taxon>Bacteroidota</taxon>
        <taxon>Flavobacteriia</taxon>
        <taxon>Flavobacteriales</taxon>
        <taxon>Flavobacteriaceae</taxon>
        <taxon>Flaviramulus</taxon>
    </lineage>
</organism>